<evidence type="ECO:0000256" key="2">
    <source>
        <dbReference type="ARBA" id="ARBA00023157"/>
    </source>
</evidence>
<name>A0ABC8TUF0_9AQUA</name>
<feature type="domain" description="Bulb-type lectin" evidence="6">
    <location>
        <begin position="30"/>
        <end position="152"/>
    </location>
</feature>
<protein>
    <submittedName>
        <fullName evidence="8">Uncharacterized protein</fullName>
    </submittedName>
</protein>
<dbReference type="PANTHER" id="PTHR32444">
    <property type="entry name" value="BULB-TYPE LECTIN DOMAIN-CONTAINING PROTEIN"/>
    <property type="match status" value="1"/>
</dbReference>
<dbReference type="CDD" id="cd00054">
    <property type="entry name" value="EGF_CA"/>
    <property type="match status" value="1"/>
</dbReference>
<evidence type="ECO:0000256" key="1">
    <source>
        <dbReference type="ARBA" id="ARBA00022729"/>
    </source>
</evidence>
<dbReference type="Pfam" id="PF00954">
    <property type="entry name" value="S_locus_glycop"/>
    <property type="match status" value="1"/>
</dbReference>
<comment type="caution">
    <text evidence="8">The sequence shown here is derived from an EMBL/GenBank/DDBJ whole genome shotgun (WGS) entry which is preliminary data.</text>
</comment>
<keyword evidence="4" id="KW-0472">Membrane</keyword>
<dbReference type="Pfam" id="PF08276">
    <property type="entry name" value="PAN_2"/>
    <property type="match status" value="1"/>
</dbReference>
<dbReference type="Pfam" id="PF01453">
    <property type="entry name" value="B_lectin"/>
    <property type="match status" value="1"/>
</dbReference>
<evidence type="ECO:0000256" key="4">
    <source>
        <dbReference type="SAM" id="Phobius"/>
    </source>
</evidence>
<evidence type="ECO:0000259" key="7">
    <source>
        <dbReference type="PROSITE" id="PS50948"/>
    </source>
</evidence>
<accession>A0ABC8TUF0</accession>
<dbReference type="SMART" id="SM00473">
    <property type="entry name" value="PAN_AP"/>
    <property type="match status" value="1"/>
</dbReference>
<dbReference type="Gene3D" id="2.90.10.10">
    <property type="entry name" value="Bulb-type lectin domain"/>
    <property type="match status" value="1"/>
</dbReference>
<dbReference type="Proteomes" id="UP001642360">
    <property type="component" value="Unassembled WGS sequence"/>
</dbReference>
<keyword evidence="9" id="KW-1185">Reference proteome</keyword>
<keyword evidence="4" id="KW-1133">Transmembrane helix</keyword>
<dbReference type="CDD" id="cd00028">
    <property type="entry name" value="B_lectin"/>
    <property type="match status" value="1"/>
</dbReference>
<evidence type="ECO:0000256" key="5">
    <source>
        <dbReference type="SAM" id="SignalP"/>
    </source>
</evidence>
<keyword evidence="1 5" id="KW-0732">Signal</keyword>
<dbReference type="SMART" id="SM00108">
    <property type="entry name" value="B_lectin"/>
    <property type="match status" value="1"/>
</dbReference>
<feature type="chain" id="PRO_5044771047" evidence="5">
    <location>
        <begin position="25"/>
        <end position="569"/>
    </location>
</feature>
<dbReference type="FunFam" id="2.90.10.10:FF:000005">
    <property type="entry name" value="G-type lectin S-receptor-like serine/threonine-protein kinase"/>
    <property type="match status" value="1"/>
</dbReference>
<sequence>MAISFRNPRNILLWSLLFIFYSSALFSHGANTIIQGQVVRDGEFIISAAQIFVLGFFSPKNSPYRYVGIWYDKVPIQTVVWVANREEPISGDGGVITIGSDGNLMVLDGNGNSVWSANASSIESSNSTAILMDTGDLVLSRNNSDEALWRSFSYPTDTYLPDMRVYMNVEEGESRVFNSWKSANDPSPGRYSMGVDPRGSPQIVIWEGLNRYWRSGHWNGIIFTGVPRMRAIYLYGFRLLNEGDGRLYFTYSKMNNSDLINFRITWEGYERQVRWDEVLREWSVIQMQPRNECDLYNKCGPFGICSVVNSPICSCMKGFIPKDLDQWRNGNWSGGCTRRTPSQCQRNEGESGREDGFLGIEGVKLPDFMDGSESNNEECEEKCLRNCSCNAYAFVSGINCMLWSGDLVDIQSFDEGGNTLYLRLPKSELGGKRKVTILVIMAVSVAGTFFLSMFIWLLWRYKSKLKGITGSRRKNHELPQIGANPSGEFSTDFSGTGDLSVEGQQGSGQELSLFNFNSVAAATNNFSLENKLGQGGFGSVYKCNFAFAKTTHFYFNEKLCGYGLMEWKP</sequence>
<feature type="transmembrane region" description="Helical" evidence="4">
    <location>
        <begin position="435"/>
        <end position="459"/>
    </location>
</feature>
<dbReference type="SUPFAM" id="SSF56112">
    <property type="entry name" value="Protein kinase-like (PK-like)"/>
    <property type="match status" value="1"/>
</dbReference>
<dbReference type="InterPro" id="IPR001480">
    <property type="entry name" value="Bulb-type_lectin_dom"/>
</dbReference>
<dbReference type="SUPFAM" id="SSF51110">
    <property type="entry name" value="alpha-D-mannose-specific plant lectins"/>
    <property type="match status" value="1"/>
</dbReference>
<keyword evidence="4" id="KW-0812">Transmembrane</keyword>
<keyword evidence="2" id="KW-1015">Disulfide bond</keyword>
<dbReference type="PROSITE" id="PS50927">
    <property type="entry name" value="BULB_LECTIN"/>
    <property type="match status" value="1"/>
</dbReference>
<feature type="domain" description="Apple" evidence="7">
    <location>
        <begin position="344"/>
        <end position="426"/>
    </location>
</feature>
<dbReference type="InterPro" id="IPR036426">
    <property type="entry name" value="Bulb-type_lectin_dom_sf"/>
</dbReference>
<evidence type="ECO:0000313" key="9">
    <source>
        <dbReference type="Proteomes" id="UP001642360"/>
    </source>
</evidence>
<dbReference type="CDD" id="cd01098">
    <property type="entry name" value="PAN_AP_plant"/>
    <property type="match status" value="1"/>
</dbReference>
<dbReference type="InterPro" id="IPR003609">
    <property type="entry name" value="Pan_app"/>
</dbReference>
<evidence type="ECO:0000313" key="8">
    <source>
        <dbReference type="EMBL" id="CAK9172825.1"/>
    </source>
</evidence>
<keyword evidence="3" id="KW-0325">Glycoprotein</keyword>
<feature type="signal peptide" evidence="5">
    <location>
        <begin position="1"/>
        <end position="24"/>
    </location>
</feature>
<dbReference type="AlphaFoldDB" id="A0ABC8TUF0"/>
<proteinExistence type="predicted"/>
<dbReference type="InterPro" id="IPR000858">
    <property type="entry name" value="S_locus_glycoprot_dom"/>
</dbReference>
<dbReference type="PROSITE" id="PS50948">
    <property type="entry name" value="PAN"/>
    <property type="match status" value="1"/>
</dbReference>
<evidence type="ECO:0000259" key="6">
    <source>
        <dbReference type="PROSITE" id="PS50927"/>
    </source>
</evidence>
<dbReference type="EMBL" id="CAUOFW020006063">
    <property type="protein sequence ID" value="CAK9172825.1"/>
    <property type="molecule type" value="Genomic_DNA"/>
</dbReference>
<evidence type="ECO:0000256" key="3">
    <source>
        <dbReference type="ARBA" id="ARBA00023180"/>
    </source>
</evidence>
<dbReference type="PANTHER" id="PTHR32444:SF242">
    <property type="entry name" value="G-TYPE LECTIN S-RECEPTOR-LIKE SERINE_THREONINE-PROTEIN KINASE RKS1"/>
    <property type="match status" value="1"/>
</dbReference>
<organism evidence="8 9">
    <name type="scientific">Ilex paraguariensis</name>
    <name type="common">yerba mate</name>
    <dbReference type="NCBI Taxonomy" id="185542"/>
    <lineage>
        <taxon>Eukaryota</taxon>
        <taxon>Viridiplantae</taxon>
        <taxon>Streptophyta</taxon>
        <taxon>Embryophyta</taxon>
        <taxon>Tracheophyta</taxon>
        <taxon>Spermatophyta</taxon>
        <taxon>Magnoliopsida</taxon>
        <taxon>eudicotyledons</taxon>
        <taxon>Gunneridae</taxon>
        <taxon>Pentapetalae</taxon>
        <taxon>asterids</taxon>
        <taxon>campanulids</taxon>
        <taxon>Aquifoliales</taxon>
        <taxon>Aquifoliaceae</taxon>
        <taxon>Ilex</taxon>
    </lineage>
</organism>
<gene>
    <name evidence="8" type="ORF">ILEXP_LOCUS42506</name>
</gene>
<dbReference type="Gene3D" id="3.30.200.20">
    <property type="entry name" value="Phosphorylase Kinase, domain 1"/>
    <property type="match status" value="1"/>
</dbReference>
<reference evidence="8 9" key="1">
    <citation type="submission" date="2024-02" db="EMBL/GenBank/DDBJ databases">
        <authorList>
            <person name="Vignale AGUSTIN F."/>
            <person name="Sosa J E."/>
            <person name="Modenutti C."/>
        </authorList>
    </citation>
    <scope>NUCLEOTIDE SEQUENCE [LARGE SCALE GENOMIC DNA]</scope>
</reference>
<dbReference type="InterPro" id="IPR011009">
    <property type="entry name" value="Kinase-like_dom_sf"/>
</dbReference>